<keyword evidence="1" id="KW-0472">Membrane</keyword>
<gene>
    <name evidence="2" type="ORF">N0F65_010658</name>
</gene>
<proteinExistence type="predicted"/>
<accession>A0AAV2Z9Y2</accession>
<evidence type="ECO:0000256" key="1">
    <source>
        <dbReference type="SAM" id="Phobius"/>
    </source>
</evidence>
<reference evidence="2" key="1">
    <citation type="submission" date="2022-11" db="EMBL/GenBank/DDBJ databases">
        <authorList>
            <person name="Morgan W.R."/>
            <person name="Tartar A."/>
        </authorList>
    </citation>
    <scope>NUCLEOTIDE SEQUENCE</scope>
    <source>
        <strain evidence="2">ARSEF 373</strain>
    </source>
</reference>
<comment type="caution">
    <text evidence="2">The sequence shown here is derived from an EMBL/GenBank/DDBJ whole genome shotgun (WGS) entry which is preliminary data.</text>
</comment>
<dbReference type="AlphaFoldDB" id="A0AAV2Z9Y2"/>
<reference evidence="2" key="2">
    <citation type="journal article" date="2023" name="Microbiol Resour">
        <title>Decontamination and Annotation of the Draft Genome Sequence of the Oomycete Lagenidium giganteum ARSEF 373.</title>
        <authorList>
            <person name="Morgan W.R."/>
            <person name="Tartar A."/>
        </authorList>
    </citation>
    <scope>NUCLEOTIDE SEQUENCE</scope>
    <source>
        <strain evidence="2">ARSEF 373</strain>
    </source>
</reference>
<sequence length="113" mass="12354">MVPNCCMATCLPCVSMAQISSRMGIATYSQALMFFVSLLSTIAWIATLVSAIAIWYVRFKIRQRFDIPGNCLCDCCATFLCSCCVIAQMATHIKSYKPGTCDFGPVDTLPACQ</sequence>
<dbReference type="InterPro" id="IPR006461">
    <property type="entry name" value="PLAC_motif_containing"/>
</dbReference>
<dbReference type="Proteomes" id="UP001146120">
    <property type="component" value="Unassembled WGS sequence"/>
</dbReference>
<feature type="transmembrane region" description="Helical" evidence="1">
    <location>
        <begin position="33"/>
        <end position="57"/>
    </location>
</feature>
<dbReference type="NCBIfam" id="TIGR01571">
    <property type="entry name" value="A_thal_Cys_rich"/>
    <property type="match status" value="1"/>
</dbReference>
<organism evidence="2 3">
    <name type="scientific">Lagenidium giganteum</name>
    <dbReference type="NCBI Taxonomy" id="4803"/>
    <lineage>
        <taxon>Eukaryota</taxon>
        <taxon>Sar</taxon>
        <taxon>Stramenopiles</taxon>
        <taxon>Oomycota</taxon>
        <taxon>Peronosporomycetes</taxon>
        <taxon>Pythiales</taxon>
        <taxon>Pythiaceae</taxon>
    </lineage>
</organism>
<name>A0AAV2Z9Y2_9STRA</name>
<keyword evidence="3" id="KW-1185">Reference proteome</keyword>
<evidence type="ECO:0000313" key="2">
    <source>
        <dbReference type="EMBL" id="DBA02730.1"/>
    </source>
</evidence>
<dbReference type="PANTHER" id="PTHR15907">
    <property type="entry name" value="DUF614 FAMILY PROTEIN-RELATED"/>
    <property type="match status" value="1"/>
</dbReference>
<keyword evidence="1" id="KW-1133">Transmembrane helix</keyword>
<evidence type="ECO:0008006" key="4">
    <source>
        <dbReference type="Google" id="ProtNLM"/>
    </source>
</evidence>
<dbReference type="Pfam" id="PF04749">
    <property type="entry name" value="PLAC8"/>
    <property type="match status" value="1"/>
</dbReference>
<evidence type="ECO:0000313" key="3">
    <source>
        <dbReference type="Proteomes" id="UP001146120"/>
    </source>
</evidence>
<protein>
    <recommendedName>
        <fullName evidence="4">PLAC8 family protein</fullName>
    </recommendedName>
</protein>
<dbReference type="EMBL" id="DAKRPA010000027">
    <property type="protein sequence ID" value="DBA02730.1"/>
    <property type="molecule type" value="Genomic_DNA"/>
</dbReference>
<keyword evidence="1" id="KW-0812">Transmembrane</keyword>